<keyword evidence="1" id="KW-0472">Membrane</keyword>
<dbReference type="Pfam" id="PF09997">
    <property type="entry name" value="DUF2238"/>
    <property type="match status" value="1"/>
</dbReference>
<proteinExistence type="predicted"/>
<keyword evidence="1" id="KW-0812">Transmembrane</keyword>
<dbReference type="PROSITE" id="PS51257">
    <property type="entry name" value="PROKAR_LIPOPROTEIN"/>
    <property type="match status" value="1"/>
</dbReference>
<protein>
    <submittedName>
        <fullName evidence="2">DUF2238 domain-containing protein</fullName>
    </submittedName>
</protein>
<accession>A0A4Q9DGI5</accession>
<gene>
    <name evidence="2" type="ORF">EYB31_30070</name>
</gene>
<reference evidence="2 3" key="1">
    <citation type="submission" date="2019-02" db="EMBL/GenBank/DDBJ databases">
        <title>Paenibacillus sp. nov., isolated from surface-sterilized tissue of Thalictrum simplex L.</title>
        <authorList>
            <person name="Tuo L."/>
        </authorList>
    </citation>
    <scope>NUCLEOTIDE SEQUENCE [LARGE SCALE GENOMIC DNA]</scope>
    <source>
        <strain evidence="2 3">N2SHLJ1</strain>
    </source>
</reference>
<name>A0A4Q9DGI5_9BACL</name>
<dbReference type="AlphaFoldDB" id="A0A4Q9DGI5"/>
<dbReference type="EMBL" id="SIRE01000026">
    <property type="protein sequence ID" value="TBL71344.1"/>
    <property type="molecule type" value="Genomic_DNA"/>
</dbReference>
<dbReference type="RefSeq" id="WP_131017209.1">
    <property type="nucleotide sequence ID" value="NZ_SIRE01000026.1"/>
</dbReference>
<dbReference type="OrthoDB" id="9786473at2"/>
<feature type="transmembrane region" description="Helical" evidence="1">
    <location>
        <begin position="194"/>
        <end position="212"/>
    </location>
</feature>
<dbReference type="Proteomes" id="UP000293142">
    <property type="component" value="Unassembled WGS sequence"/>
</dbReference>
<feature type="transmembrane region" description="Helical" evidence="1">
    <location>
        <begin position="145"/>
        <end position="162"/>
    </location>
</feature>
<organism evidence="2 3">
    <name type="scientific">Paenibacillus thalictri</name>
    <dbReference type="NCBI Taxonomy" id="2527873"/>
    <lineage>
        <taxon>Bacteria</taxon>
        <taxon>Bacillati</taxon>
        <taxon>Bacillota</taxon>
        <taxon>Bacilli</taxon>
        <taxon>Bacillales</taxon>
        <taxon>Paenibacillaceae</taxon>
        <taxon>Paenibacillus</taxon>
    </lineage>
</organism>
<comment type="caution">
    <text evidence="2">The sequence shown here is derived from an EMBL/GenBank/DDBJ whole genome shotgun (WGS) entry which is preliminary data.</text>
</comment>
<keyword evidence="1" id="KW-1133">Transmembrane helix</keyword>
<dbReference type="InterPro" id="IPR058534">
    <property type="entry name" value="YjdF"/>
</dbReference>
<evidence type="ECO:0000313" key="3">
    <source>
        <dbReference type="Proteomes" id="UP000293142"/>
    </source>
</evidence>
<sequence length="218" mass="24371">MGITKMQAKTANMAGRFSKNRPLQLICIGYGCLWMGMAVAPYSRFDWLLENLLIFAAIAALAATYRTFPLSTVSYGMISLFLALHTMGAHYSYNTTPVDQWLHVAFGFGRDNYDRIVHFSYGLLIVVPIREWLSVHVRLGAKTSVWFAVTLILATGAFYELIEMWVAQIVAPEIGTLFLGTQGDVWDTQHDMELALYGALITMTVRACILTARRASSQ</sequence>
<evidence type="ECO:0000313" key="2">
    <source>
        <dbReference type="EMBL" id="TBL71344.1"/>
    </source>
</evidence>
<feature type="transmembrane region" description="Helical" evidence="1">
    <location>
        <begin position="116"/>
        <end position="133"/>
    </location>
</feature>
<dbReference type="InterPro" id="IPR014509">
    <property type="entry name" value="YjdF-like"/>
</dbReference>
<feature type="transmembrane region" description="Helical" evidence="1">
    <location>
        <begin position="21"/>
        <end position="42"/>
    </location>
</feature>
<feature type="transmembrane region" description="Helical" evidence="1">
    <location>
        <begin position="72"/>
        <end position="93"/>
    </location>
</feature>
<keyword evidence="3" id="KW-1185">Reference proteome</keyword>
<evidence type="ECO:0000256" key="1">
    <source>
        <dbReference type="SAM" id="Phobius"/>
    </source>
</evidence>
<feature type="transmembrane region" description="Helical" evidence="1">
    <location>
        <begin position="48"/>
        <end position="65"/>
    </location>
</feature>
<dbReference type="PIRSF" id="PIRSF020606">
    <property type="entry name" value="UCP020606"/>
    <property type="match status" value="1"/>
</dbReference>